<proteinExistence type="predicted"/>
<reference evidence="1 2" key="1">
    <citation type="submission" date="2016-10" db="EMBL/GenBank/DDBJ databases">
        <authorList>
            <person name="de Groot N.N."/>
        </authorList>
    </citation>
    <scope>NUCLEOTIDE SEQUENCE [LARGE SCALE GENOMIC DNA]</scope>
    <source>
        <strain evidence="1 2">CGMCC 4.3510</strain>
    </source>
</reference>
<dbReference type="AlphaFoldDB" id="A0A1I2DS35"/>
<dbReference type="OrthoDB" id="4331879at2"/>
<name>A0A1I2DS35_9ACTN</name>
<keyword evidence="2" id="KW-1185">Reference proteome</keyword>
<dbReference type="STRING" id="380248.SAMN05216251_105371"/>
<dbReference type="EMBL" id="FONG01000005">
    <property type="protein sequence ID" value="SFE83307.1"/>
    <property type="molecule type" value="Genomic_DNA"/>
</dbReference>
<dbReference type="Proteomes" id="UP000199323">
    <property type="component" value="Unassembled WGS sequence"/>
</dbReference>
<evidence type="ECO:0000313" key="2">
    <source>
        <dbReference type="Proteomes" id="UP000199323"/>
    </source>
</evidence>
<accession>A0A1I2DS35</accession>
<sequence>MRRPTHPARRTPYATSPAPYAARPVPYRVLAAVLLAALPLLGGCGIRTTTVPVDAGPAPSRVSCAVPPIGEASQADAVVRQVYLVCSSQTAPIKRSVALRQGRFDRLSQVRELLAQLQRSPLSAEARAGFSTEVPGSLEIAGPYRDDPKETLRLNQAVDELPSFALAQIVCTLAADTSVSADGTVVLAGDDPDTAPRRYSCTADLRSRGDAADSAGTAVG</sequence>
<evidence type="ECO:0000313" key="1">
    <source>
        <dbReference type="EMBL" id="SFE83307.1"/>
    </source>
</evidence>
<dbReference type="RefSeq" id="WP_093713357.1">
    <property type="nucleotide sequence ID" value="NZ_FONG01000005.1"/>
</dbReference>
<protein>
    <submittedName>
        <fullName evidence="1">Uncharacterized protein</fullName>
    </submittedName>
</protein>
<organism evidence="1 2">
    <name type="scientific">Actinacidiphila alni</name>
    <dbReference type="NCBI Taxonomy" id="380248"/>
    <lineage>
        <taxon>Bacteria</taxon>
        <taxon>Bacillati</taxon>
        <taxon>Actinomycetota</taxon>
        <taxon>Actinomycetes</taxon>
        <taxon>Kitasatosporales</taxon>
        <taxon>Streptomycetaceae</taxon>
        <taxon>Actinacidiphila</taxon>
    </lineage>
</organism>
<gene>
    <name evidence="1" type="ORF">SAMN05216251_105371</name>
</gene>